<dbReference type="EMBL" id="JASSZA010000002">
    <property type="protein sequence ID" value="KAK2116577.1"/>
    <property type="molecule type" value="Genomic_DNA"/>
</dbReference>
<accession>A0ABQ9W4K0</accession>
<keyword evidence="2" id="KW-1185">Reference proteome</keyword>
<evidence type="ECO:0000313" key="2">
    <source>
        <dbReference type="Proteomes" id="UP001266305"/>
    </source>
</evidence>
<reference evidence="1 2" key="1">
    <citation type="submission" date="2023-05" db="EMBL/GenBank/DDBJ databases">
        <title>B98-5 Cell Line De Novo Hybrid Assembly: An Optical Mapping Approach.</title>
        <authorList>
            <person name="Kananen K."/>
            <person name="Auerbach J.A."/>
            <person name="Kautto E."/>
            <person name="Blachly J.S."/>
        </authorList>
    </citation>
    <scope>NUCLEOTIDE SEQUENCE [LARGE SCALE GENOMIC DNA]</scope>
    <source>
        <strain evidence="1">B95-8</strain>
        <tissue evidence="1">Cell line</tissue>
    </source>
</reference>
<name>A0ABQ9W4K0_SAGOE</name>
<proteinExistence type="predicted"/>
<organism evidence="1 2">
    <name type="scientific">Saguinus oedipus</name>
    <name type="common">Cotton-top tamarin</name>
    <name type="synonym">Oedipomidas oedipus</name>
    <dbReference type="NCBI Taxonomy" id="9490"/>
    <lineage>
        <taxon>Eukaryota</taxon>
        <taxon>Metazoa</taxon>
        <taxon>Chordata</taxon>
        <taxon>Craniata</taxon>
        <taxon>Vertebrata</taxon>
        <taxon>Euteleostomi</taxon>
        <taxon>Mammalia</taxon>
        <taxon>Eutheria</taxon>
        <taxon>Euarchontoglires</taxon>
        <taxon>Primates</taxon>
        <taxon>Haplorrhini</taxon>
        <taxon>Platyrrhini</taxon>
        <taxon>Cebidae</taxon>
        <taxon>Callitrichinae</taxon>
        <taxon>Saguinus</taxon>
    </lineage>
</organism>
<dbReference type="Proteomes" id="UP001266305">
    <property type="component" value="Unassembled WGS sequence"/>
</dbReference>
<gene>
    <name evidence="1" type="ORF">P7K49_003463</name>
</gene>
<protein>
    <submittedName>
        <fullName evidence="1">Uncharacterized protein</fullName>
    </submittedName>
</protein>
<sequence>MEPEGLGHKGLHSKADGMWAFEPDIHLVLTAPYHVPARGKHNQMEPTLLAVGSK</sequence>
<evidence type="ECO:0000313" key="1">
    <source>
        <dbReference type="EMBL" id="KAK2116577.1"/>
    </source>
</evidence>
<comment type="caution">
    <text evidence="1">The sequence shown here is derived from an EMBL/GenBank/DDBJ whole genome shotgun (WGS) entry which is preliminary data.</text>
</comment>